<evidence type="ECO:0000313" key="3">
    <source>
        <dbReference type="EMBL" id="MBD7998653.1"/>
    </source>
</evidence>
<dbReference type="InterPro" id="IPR027417">
    <property type="entry name" value="P-loop_NTPase"/>
</dbReference>
<feature type="transmembrane region" description="Helical" evidence="1">
    <location>
        <begin position="144"/>
        <end position="167"/>
    </location>
</feature>
<evidence type="ECO:0000259" key="2">
    <source>
        <dbReference type="Pfam" id="PF20693"/>
    </source>
</evidence>
<sequence>MPTNLIPESTEANPRPGQQLRLASLSPQFDGPQHQLYCDLLVRAIDSPRTFNVALTGAYGTGKSSVLHQLRTDRAARVLELSLSTIAPESDDAAGEKAQPAVAESRTNQIQKEIVKQLLYRLPTIKVPRSGFRRTSAPDQKREWRIAVVAGFVVFAVLFGLGLIQPLVEGLLPAVWRQVVAYVILAGVAMAGAWVVGRLVRSRPTMSASMSSGPATVTLSKGSATYFDEYLDEIVYFFQVSQCDVVVIEDIDRFEDVKVFDTLRALNGLLNSSDQIARRIVFVYAIRDSVFERIGAAQKDRPPGEQEAPQVKVDRAKDTLGRASRTKFFDVIIPVVPFVSADNARDVMSKAMKSSNFKINPALIRLAARHVADMRLIHNIRNEFEVYRNRLVVSKTKMPGITDDLVFAIVLYKNTHLADFEKIRHQDSTLDRLYRRWRELVRENLATQTTRLVALRSDLSLELSADTRAADLGKRLVELGQVLGASVYPGAQDVLIELAGVTTEDNAADRDTWAVIASGQAQEITVASPRARSRGKGAVTFSFSAGQLSALLGSPVDPDQWKDVDPVDQRDRIAKAEEQIMFLRHHTWESLSRRAEFTLPSPTSEGDLVPKPPVVPAPADGTVEPPLTFDELLDQVLESDLACDLVRHGFLTSHFALYISSYYGEHLGPDGVEYTRRCIEPGVPDPGFKLKRRDVIQVLREQGAGKHDTADLFSDVGVYNVSILDYLLTDRPGAARTVAHSLVRMGALEREFLDTYVAHGTAPQSLLAAIAPMWPGVVKYAAVSAPVDPTTRLGLLDAVLGVVPGYEYDVDEGVGQVVEANYRGLRAICSPGSLARAEIVLRLVQASGAAIELLGSLDQHARSVAIRMGLYPVTEANLHTIVSGGSIALDVLYERYGSSYWHCINRLTDYMTAYEASPTTPHTMTEPHLFAKILTDASSRADALTLSRLIDSASDDCRVPMLVPSVPATTWPLLAAANRTDTTFENVKGYLDAFGAIDASLGPLLAKHETITGAEDVPLADRLEVAVAILAAREEIPDSRSRVGLAASVNPGAISATTIEPEGGLLVAQLIDAQLLVDDETAFSEELMVDWPTYEAAIIASENYATVVSVDILSVVQIPNLLRGAVSIDVKEAVVAELDEYLAGATQQQVQTVTRTLHEQGWKLGYTILEALRAAGADQREIINLAAQAGEVLDLRDLKELLLSMGDEYSKAATGGRGAPKFPDDQAHREVLERLVGATIRRVERKEFKTLGTKLVVYLR</sequence>
<dbReference type="Proteomes" id="UP000633601">
    <property type="component" value="Unassembled WGS sequence"/>
</dbReference>
<name>A0ABR8V1I1_9CELL</name>
<dbReference type="EMBL" id="JACSQE010000006">
    <property type="protein sequence ID" value="MBD7998653.1"/>
    <property type="molecule type" value="Genomic_DNA"/>
</dbReference>
<keyword evidence="1" id="KW-0472">Membrane</keyword>
<gene>
    <name evidence="3" type="ORF">H9640_08825</name>
</gene>
<evidence type="ECO:0000313" key="4">
    <source>
        <dbReference type="Proteomes" id="UP000633601"/>
    </source>
</evidence>
<reference evidence="3 4" key="1">
    <citation type="submission" date="2020-08" db="EMBL/GenBank/DDBJ databases">
        <title>A Genomic Blueprint of the Chicken Gut Microbiome.</title>
        <authorList>
            <person name="Gilroy R."/>
            <person name="Ravi A."/>
            <person name="Getino M."/>
            <person name="Pursley I."/>
            <person name="Horton D.L."/>
            <person name="Alikhan N.-F."/>
            <person name="Baker D."/>
            <person name="Gharbi K."/>
            <person name="Hall N."/>
            <person name="Watson M."/>
            <person name="Adriaenssens E.M."/>
            <person name="Foster-Nyarko E."/>
            <person name="Jarju S."/>
            <person name="Secka A."/>
            <person name="Antonio M."/>
            <person name="Oren A."/>
            <person name="Chaudhuri R."/>
            <person name="La Ragione R.M."/>
            <person name="Hildebrand F."/>
            <person name="Pallen M.J."/>
        </authorList>
    </citation>
    <scope>NUCLEOTIDE SEQUENCE [LARGE SCALE GENOMIC DNA]</scope>
    <source>
        <strain evidence="3 4">Sa2CUA8</strain>
    </source>
</reference>
<proteinExistence type="predicted"/>
<dbReference type="RefSeq" id="WP_191790359.1">
    <property type="nucleotide sequence ID" value="NZ_JACSQE010000006.1"/>
</dbReference>
<dbReference type="Pfam" id="PF20693">
    <property type="entry name" value="YobI-ATPase"/>
    <property type="match status" value="1"/>
</dbReference>
<keyword evidence="1" id="KW-0812">Transmembrane</keyword>
<feature type="domain" description="YobI-like P-loop NTPase" evidence="2">
    <location>
        <begin position="37"/>
        <end position="430"/>
    </location>
</feature>
<comment type="caution">
    <text evidence="3">The sequence shown here is derived from an EMBL/GenBank/DDBJ whole genome shotgun (WGS) entry which is preliminary data.</text>
</comment>
<evidence type="ECO:0000256" key="1">
    <source>
        <dbReference type="SAM" id="Phobius"/>
    </source>
</evidence>
<dbReference type="SUPFAM" id="SSF52540">
    <property type="entry name" value="P-loop containing nucleoside triphosphate hydrolases"/>
    <property type="match status" value="1"/>
</dbReference>
<keyword evidence="1" id="KW-1133">Transmembrane helix</keyword>
<organism evidence="3 4">
    <name type="scientific">Oerskovia gallyi</name>
    <dbReference type="NCBI Taxonomy" id="2762226"/>
    <lineage>
        <taxon>Bacteria</taxon>
        <taxon>Bacillati</taxon>
        <taxon>Actinomycetota</taxon>
        <taxon>Actinomycetes</taxon>
        <taxon>Micrococcales</taxon>
        <taxon>Cellulomonadaceae</taxon>
        <taxon>Oerskovia</taxon>
    </lineage>
</organism>
<dbReference type="InterPro" id="IPR048428">
    <property type="entry name" value="YobI-NTPase"/>
</dbReference>
<keyword evidence="4" id="KW-1185">Reference proteome</keyword>
<accession>A0ABR8V1I1</accession>
<protein>
    <recommendedName>
        <fullName evidence="2">YobI-like P-loop NTPase domain-containing protein</fullName>
    </recommendedName>
</protein>
<feature type="transmembrane region" description="Helical" evidence="1">
    <location>
        <begin position="179"/>
        <end position="200"/>
    </location>
</feature>